<proteinExistence type="predicted"/>
<protein>
    <submittedName>
        <fullName evidence="1">Uncharacterized protein</fullName>
    </submittedName>
</protein>
<keyword evidence="2" id="KW-1185">Reference proteome</keyword>
<reference evidence="1 2" key="1">
    <citation type="submission" date="2018-05" db="EMBL/GenBank/DDBJ databases">
        <title>Complete Genome Sequences of Extremely Thermoacidophilic, Metal-Mobilizing Type-Strain Members of the Archaeal Family Sulfolobaceae: Acidianus brierleyi DSM-1651T, Acidianus sulfidivorans DSM-18786T, Metallosphaera hakonensis DSM-7519T, and Metallosphaera prunae DSM-10039T.</title>
        <authorList>
            <person name="Counts J.A."/>
            <person name="Kelly R.M."/>
        </authorList>
    </citation>
    <scope>NUCLEOTIDE SEQUENCE [LARGE SCALE GENOMIC DNA]</scope>
    <source>
        <strain evidence="1 2">JP7</strain>
    </source>
</reference>
<dbReference type="KEGG" id="asul:DFR86_11460"/>
<dbReference type="EMBL" id="CP029288">
    <property type="protein sequence ID" value="AWR98090.1"/>
    <property type="molecule type" value="Genomic_DNA"/>
</dbReference>
<evidence type="ECO:0000313" key="1">
    <source>
        <dbReference type="EMBL" id="AWR98090.1"/>
    </source>
</evidence>
<evidence type="ECO:0000313" key="2">
    <source>
        <dbReference type="Proteomes" id="UP000248410"/>
    </source>
</evidence>
<accession>A0A2U9IPY9</accession>
<sequence length="142" mass="16638">METKVNVLQFLNDGFIDLNLVKRCRKEQIGDKEEIYRYIFYLGSTSEKISKGILMLYPAILLKLLDTKKVKLEILCELKDIIEISFSTEKIKQKLKHEPITKSGIKEIIDTLNELTKSEELKKKVYEAISKYLQKDPKKKKI</sequence>
<gene>
    <name evidence="1" type="ORF">DFR86_11460</name>
</gene>
<organism evidence="1 2">
    <name type="scientific">Acidianus sulfidivorans JP7</name>
    <dbReference type="NCBI Taxonomy" id="619593"/>
    <lineage>
        <taxon>Archaea</taxon>
        <taxon>Thermoproteota</taxon>
        <taxon>Thermoprotei</taxon>
        <taxon>Sulfolobales</taxon>
        <taxon>Sulfolobaceae</taxon>
        <taxon>Acidianus</taxon>
    </lineage>
</organism>
<name>A0A2U9IPY9_9CREN</name>
<dbReference type="Proteomes" id="UP000248410">
    <property type="component" value="Chromosome"/>
</dbReference>
<dbReference type="AlphaFoldDB" id="A0A2U9IPY9"/>